<keyword evidence="7" id="KW-0998">Cell outer membrane</keyword>
<evidence type="ECO:0000259" key="11">
    <source>
        <dbReference type="Pfam" id="PF07715"/>
    </source>
</evidence>
<dbReference type="STRING" id="197479.BFW38_02185"/>
<dbReference type="AlphaFoldDB" id="A0A1E2V6B4"/>
<proteinExistence type="inferred from homology"/>
<feature type="signal peptide" evidence="9">
    <location>
        <begin position="1"/>
        <end position="27"/>
    </location>
</feature>
<evidence type="ECO:0000313" key="13">
    <source>
        <dbReference type="Proteomes" id="UP000094291"/>
    </source>
</evidence>
<feature type="domain" description="TonB-dependent receptor plug" evidence="11">
    <location>
        <begin position="66"/>
        <end position="156"/>
    </location>
</feature>
<dbReference type="Gene3D" id="2.170.130.10">
    <property type="entry name" value="TonB-dependent receptor, plug domain"/>
    <property type="match status" value="1"/>
</dbReference>
<evidence type="ECO:0000256" key="4">
    <source>
        <dbReference type="ARBA" id="ARBA00022692"/>
    </source>
</evidence>
<protein>
    <submittedName>
        <fullName evidence="12">TonB-dependent copper receptor</fullName>
    </submittedName>
</protein>
<keyword evidence="4" id="KW-0812">Transmembrane</keyword>
<evidence type="ECO:0000256" key="5">
    <source>
        <dbReference type="ARBA" id="ARBA00023077"/>
    </source>
</evidence>
<dbReference type="GO" id="GO:0009279">
    <property type="term" value="C:cell outer membrane"/>
    <property type="evidence" value="ECO:0007669"/>
    <property type="project" value="UniProtKB-SubCell"/>
</dbReference>
<evidence type="ECO:0000256" key="7">
    <source>
        <dbReference type="ARBA" id="ARBA00023237"/>
    </source>
</evidence>
<dbReference type="Proteomes" id="UP000094291">
    <property type="component" value="Unassembled WGS sequence"/>
</dbReference>
<dbReference type="Pfam" id="PF00593">
    <property type="entry name" value="TonB_dep_Rec_b-barrel"/>
    <property type="match status" value="1"/>
</dbReference>
<feature type="chain" id="PRO_5009119601" evidence="9">
    <location>
        <begin position="28"/>
        <end position="682"/>
    </location>
</feature>
<dbReference type="CDD" id="cd01347">
    <property type="entry name" value="ligand_gated_channel"/>
    <property type="match status" value="1"/>
</dbReference>
<evidence type="ECO:0000256" key="6">
    <source>
        <dbReference type="ARBA" id="ARBA00023136"/>
    </source>
</evidence>
<dbReference type="GO" id="GO:0044718">
    <property type="term" value="P:siderophore transmembrane transport"/>
    <property type="evidence" value="ECO:0007669"/>
    <property type="project" value="TreeGrafter"/>
</dbReference>
<dbReference type="InterPro" id="IPR010100">
    <property type="entry name" value="TonB-dep_Cu_rcpt"/>
</dbReference>
<keyword evidence="2" id="KW-0813">Transport</keyword>
<dbReference type="NCBIfam" id="TIGR01778">
    <property type="entry name" value="TonB-copper"/>
    <property type="match status" value="1"/>
</dbReference>
<keyword evidence="12" id="KW-0675">Receptor</keyword>
<reference evidence="12 13" key="1">
    <citation type="submission" date="2016-08" db="EMBL/GenBank/DDBJ databases">
        <authorList>
            <person name="Seilhamer J.J."/>
        </authorList>
    </citation>
    <scope>NUCLEOTIDE SEQUENCE [LARGE SCALE GENOMIC DNA]</scope>
    <source>
        <strain evidence="12 13">PH27A</strain>
    </source>
</reference>
<name>A0A1E2V6B4_9GAMM</name>
<evidence type="ECO:0000259" key="10">
    <source>
        <dbReference type="Pfam" id="PF00593"/>
    </source>
</evidence>
<accession>A0A1E2V6B4</accession>
<dbReference type="InterPro" id="IPR000531">
    <property type="entry name" value="Beta-barrel_TonB"/>
</dbReference>
<dbReference type="EMBL" id="MDTQ01000001">
    <property type="protein sequence ID" value="ODC02529.1"/>
    <property type="molecule type" value="Genomic_DNA"/>
</dbReference>
<keyword evidence="5 8" id="KW-0798">TonB box</keyword>
<evidence type="ECO:0000313" key="12">
    <source>
        <dbReference type="EMBL" id="ODC02529.1"/>
    </source>
</evidence>
<dbReference type="RefSeq" id="WP_068996914.1">
    <property type="nucleotide sequence ID" value="NZ_MDTQ01000001.1"/>
</dbReference>
<keyword evidence="3" id="KW-1134">Transmembrane beta strand</keyword>
<dbReference type="InterPro" id="IPR012910">
    <property type="entry name" value="Plug_dom"/>
</dbReference>
<feature type="domain" description="TonB-dependent receptor-like beta-barrel" evidence="10">
    <location>
        <begin position="207"/>
        <end position="642"/>
    </location>
</feature>
<dbReference type="Pfam" id="PF07715">
    <property type="entry name" value="Plug"/>
    <property type="match status" value="1"/>
</dbReference>
<comment type="similarity">
    <text evidence="8">Belongs to the TonB-dependent receptor family.</text>
</comment>
<dbReference type="Gene3D" id="2.40.170.20">
    <property type="entry name" value="TonB-dependent receptor, beta-barrel domain"/>
    <property type="match status" value="1"/>
</dbReference>
<keyword evidence="9" id="KW-0732">Signal</keyword>
<keyword evidence="6 8" id="KW-0472">Membrane</keyword>
<dbReference type="SUPFAM" id="SSF56935">
    <property type="entry name" value="Porins"/>
    <property type="match status" value="1"/>
</dbReference>
<dbReference type="PANTHER" id="PTHR30069:SF49">
    <property type="entry name" value="OUTER MEMBRANE PROTEIN C"/>
    <property type="match status" value="1"/>
</dbReference>
<gene>
    <name evidence="12" type="ORF">BFW38_02185</name>
</gene>
<dbReference type="InterPro" id="IPR037066">
    <property type="entry name" value="Plug_dom_sf"/>
</dbReference>
<evidence type="ECO:0000256" key="9">
    <source>
        <dbReference type="SAM" id="SignalP"/>
    </source>
</evidence>
<dbReference type="PANTHER" id="PTHR30069">
    <property type="entry name" value="TONB-DEPENDENT OUTER MEMBRANE RECEPTOR"/>
    <property type="match status" value="1"/>
</dbReference>
<dbReference type="OrthoDB" id="5332150at2"/>
<evidence type="ECO:0000256" key="3">
    <source>
        <dbReference type="ARBA" id="ARBA00022452"/>
    </source>
</evidence>
<dbReference type="InterPro" id="IPR039426">
    <property type="entry name" value="TonB-dep_rcpt-like"/>
</dbReference>
<evidence type="ECO:0000256" key="2">
    <source>
        <dbReference type="ARBA" id="ARBA00022448"/>
    </source>
</evidence>
<evidence type="ECO:0000256" key="8">
    <source>
        <dbReference type="RuleBase" id="RU003357"/>
    </source>
</evidence>
<evidence type="ECO:0000256" key="1">
    <source>
        <dbReference type="ARBA" id="ARBA00004571"/>
    </source>
</evidence>
<sequence>MQGFNRCYFTPLSRCIILMTGLTPVIAWSQTPSHESETTRLPPVVVTSVMPAAGLVIEADPKQARQPVPASDAADYLKTIPGFSAIRNGGTNGDPVLRGMFGSRLNLLVDGGEMIGACPARMDAPSSYISPENYDRLTVIKGPQSVQYGAGGSAGTILFERDPQYFEKPTLEGDAQWQVGSNGRNGQRLDATAGNSLGYIRLAGNHDRADDYEDGSGHKVPSKWKKWNTDMVVGWTPDRDNTLELRAGTGDGEARYAGRGMDGSQFERESFGLRFESRNFDGALDKLEARYYYNYADHVMDNYNLRTPSGMGMMGSAMASNVDRRTQGLNFKSTWLGDDWQIVAGLDAQTSKHRKRSAMGRGAYRHQPWQQDAEFNQYGVFGEWMQSITEQGRVISGIRLDHIEVDDDRSAASSPTGGEQRDKTLPSGFIRYEVNPSSYTQYYIGVGHAQRFPDYWELFSADQGPAGTANAFDGLEPEKTTQLDVGAQFKQGDTEAWISAYVGQIDDYILFTYQGAGGMAKSTADNVDAQIAGAELGGRYTLLPGLTGEASLAYAWGRNRDDHDPLPQMPPLEARFSTYYEQGDWRLGALWRLVAAQHRTSEGQGNVVGRDLGDSAGFGIFSMNAAYRLLPELTLTAGVDNLFDRTYSEHLNLAGNAGFGFPGDTRFNEPGRLMWGKVDWRF</sequence>
<comment type="caution">
    <text evidence="12">The sequence shown here is derived from an EMBL/GenBank/DDBJ whole genome shotgun (WGS) entry which is preliminary data.</text>
</comment>
<comment type="subcellular location">
    <subcellularLocation>
        <location evidence="1">Cell outer membrane</location>
        <topology evidence="1">Multi-pass membrane protein</topology>
    </subcellularLocation>
</comment>
<organism evidence="12 13">
    <name type="scientific">Terasakiispira papahanaumokuakeensis</name>
    <dbReference type="NCBI Taxonomy" id="197479"/>
    <lineage>
        <taxon>Bacteria</taxon>
        <taxon>Pseudomonadati</taxon>
        <taxon>Pseudomonadota</taxon>
        <taxon>Gammaproteobacteria</taxon>
        <taxon>Oceanospirillales</taxon>
        <taxon>Terasakiispira</taxon>
    </lineage>
</organism>
<dbReference type="InterPro" id="IPR036942">
    <property type="entry name" value="Beta-barrel_TonB_sf"/>
</dbReference>
<dbReference type="GO" id="GO:0015344">
    <property type="term" value="F:siderophore uptake transmembrane transporter activity"/>
    <property type="evidence" value="ECO:0007669"/>
    <property type="project" value="TreeGrafter"/>
</dbReference>
<keyword evidence="13" id="KW-1185">Reference proteome</keyword>